<gene>
    <name evidence="8" type="ORF">OPV22_017489</name>
</gene>
<protein>
    <recommendedName>
        <fullName evidence="7">Mandelate racemase/muconate lactonizing enzyme C-terminal domain-containing protein</fullName>
    </recommendedName>
</protein>
<dbReference type="InterPro" id="IPR032264">
    <property type="entry name" value="MenD_middle"/>
</dbReference>
<dbReference type="InterPro" id="IPR029065">
    <property type="entry name" value="Enolase_C-like"/>
</dbReference>
<dbReference type="PROSITE" id="PS00909">
    <property type="entry name" value="MR_MLE_2"/>
    <property type="match status" value="1"/>
</dbReference>
<keyword evidence="5" id="KW-0464">Manganese</keyword>
<dbReference type="NCBIfam" id="TIGR01927">
    <property type="entry name" value="menC_gam_Gplu"/>
    <property type="match status" value="1"/>
</dbReference>
<dbReference type="PANTHER" id="PTHR42916">
    <property type="entry name" value="2-SUCCINYL-5-ENOLPYRUVYL-6-HYDROXY-3-CYCLOHEXENE-1-CARBOXYLATE SYNTHASE"/>
    <property type="match status" value="1"/>
</dbReference>
<dbReference type="InterPro" id="IPR029017">
    <property type="entry name" value="Enolase-like_N"/>
</dbReference>
<dbReference type="InterPro" id="IPR036849">
    <property type="entry name" value="Enolase-like_C_sf"/>
</dbReference>
<evidence type="ECO:0000256" key="1">
    <source>
        <dbReference type="ARBA" id="ARBA00022679"/>
    </source>
</evidence>
<dbReference type="InterPro" id="IPR029061">
    <property type="entry name" value="THDP-binding"/>
</dbReference>
<dbReference type="SFLD" id="SFLDF00009">
    <property type="entry name" value="o-succinylbenzoate_synthase"/>
    <property type="match status" value="1"/>
</dbReference>
<dbReference type="SUPFAM" id="SSF51604">
    <property type="entry name" value="Enolase C-terminal domain-like"/>
    <property type="match status" value="1"/>
</dbReference>
<dbReference type="HAMAP" id="MF_01659">
    <property type="entry name" value="MenD"/>
    <property type="match status" value="1"/>
</dbReference>
<dbReference type="Pfam" id="PF00561">
    <property type="entry name" value="Abhydrolase_1"/>
    <property type="match status" value="1"/>
</dbReference>
<dbReference type="Pfam" id="PF16582">
    <property type="entry name" value="TPP_enzyme_M_2"/>
    <property type="match status" value="1"/>
</dbReference>
<evidence type="ECO:0000256" key="3">
    <source>
        <dbReference type="ARBA" id="ARBA00022842"/>
    </source>
</evidence>
<dbReference type="Gene3D" id="3.30.390.10">
    <property type="entry name" value="Enolase-like, N-terminal domain"/>
    <property type="match status" value="1"/>
</dbReference>
<dbReference type="InterPro" id="IPR029035">
    <property type="entry name" value="DHS-like_NAD/FAD-binding_dom"/>
</dbReference>
<dbReference type="SUPFAM" id="SSF53474">
    <property type="entry name" value="alpha/beta-Hydrolases"/>
    <property type="match status" value="1"/>
</dbReference>
<organism evidence="8 9">
    <name type="scientific">Ensete ventricosum</name>
    <name type="common">Abyssinian banana</name>
    <name type="synonym">Musa ensete</name>
    <dbReference type="NCBI Taxonomy" id="4639"/>
    <lineage>
        <taxon>Eukaryota</taxon>
        <taxon>Viridiplantae</taxon>
        <taxon>Streptophyta</taxon>
        <taxon>Embryophyta</taxon>
        <taxon>Tracheophyta</taxon>
        <taxon>Spermatophyta</taxon>
        <taxon>Magnoliopsida</taxon>
        <taxon>Liliopsida</taxon>
        <taxon>Zingiberales</taxon>
        <taxon>Musaceae</taxon>
        <taxon>Ensete</taxon>
    </lineage>
</organism>
<dbReference type="SFLD" id="SFLDS00001">
    <property type="entry name" value="Enolase"/>
    <property type="match status" value="1"/>
</dbReference>
<dbReference type="NCBIfam" id="TIGR00173">
    <property type="entry name" value="menD"/>
    <property type="match status" value="1"/>
</dbReference>
<dbReference type="SUPFAM" id="SSF52467">
    <property type="entry name" value="DHS-like NAD/FAD-binding domain"/>
    <property type="match status" value="1"/>
</dbReference>
<dbReference type="InterPro" id="IPR013342">
    <property type="entry name" value="Mandelate_racemase_C"/>
</dbReference>
<proteinExistence type="inferred from homology"/>
<feature type="domain" description="Mandelate racemase/muconate lactonizing enzyme C-terminal" evidence="7">
    <location>
        <begin position="1178"/>
        <end position="1274"/>
    </location>
</feature>
<dbReference type="Pfam" id="PF02775">
    <property type="entry name" value="TPP_enzyme_C"/>
    <property type="match status" value="1"/>
</dbReference>
<dbReference type="PANTHER" id="PTHR42916:SF1">
    <property type="entry name" value="PROTEIN PHYLLO, CHLOROPLASTIC"/>
    <property type="match status" value="1"/>
</dbReference>
<dbReference type="InterPro" id="IPR018110">
    <property type="entry name" value="Mandel_Rmase/mucon_lact_enz_CS"/>
</dbReference>
<keyword evidence="2" id="KW-0479">Metal-binding</keyword>
<dbReference type="InterPro" id="IPR000073">
    <property type="entry name" value="AB_hydrolase_1"/>
</dbReference>
<dbReference type="Pfam" id="PF02776">
    <property type="entry name" value="TPP_enzyme_N"/>
    <property type="match status" value="1"/>
</dbReference>
<dbReference type="Gene3D" id="3.40.50.1220">
    <property type="entry name" value="TPP-binding domain"/>
    <property type="match status" value="1"/>
</dbReference>
<dbReference type="GO" id="GO:0009234">
    <property type="term" value="P:menaquinone biosynthetic process"/>
    <property type="evidence" value="ECO:0007669"/>
    <property type="project" value="InterPro"/>
</dbReference>
<dbReference type="CDD" id="cd02009">
    <property type="entry name" value="TPP_SHCHC_synthase"/>
    <property type="match status" value="1"/>
</dbReference>
<dbReference type="Proteomes" id="UP001222027">
    <property type="component" value="Unassembled WGS sequence"/>
</dbReference>
<dbReference type="CDD" id="cd07037">
    <property type="entry name" value="TPP_PYR_MenD"/>
    <property type="match status" value="1"/>
</dbReference>
<keyword evidence="4" id="KW-0786">Thiamine pyrophosphate</keyword>
<dbReference type="InterPro" id="IPR029058">
    <property type="entry name" value="AB_hydrolase_fold"/>
</dbReference>
<dbReference type="GO" id="GO:0016829">
    <property type="term" value="F:lyase activity"/>
    <property type="evidence" value="ECO:0007669"/>
    <property type="project" value="UniProtKB-KW"/>
</dbReference>
<evidence type="ECO:0000256" key="6">
    <source>
        <dbReference type="ARBA" id="ARBA00023239"/>
    </source>
</evidence>
<dbReference type="GO" id="GO:0030976">
    <property type="term" value="F:thiamine pyrophosphate binding"/>
    <property type="evidence" value="ECO:0007669"/>
    <property type="project" value="InterPro"/>
</dbReference>
<evidence type="ECO:0000256" key="2">
    <source>
        <dbReference type="ARBA" id="ARBA00022723"/>
    </source>
</evidence>
<keyword evidence="9" id="KW-1185">Reference proteome</keyword>
<dbReference type="InterPro" id="IPR011766">
    <property type="entry name" value="TPP_enzyme_TPP-bd"/>
</dbReference>
<evidence type="ECO:0000256" key="4">
    <source>
        <dbReference type="ARBA" id="ARBA00023052"/>
    </source>
</evidence>
<keyword evidence="6" id="KW-0456">Lyase</keyword>
<dbReference type="GO" id="GO:0009063">
    <property type="term" value="P:amino acid catabolic process"/>
    <property type="evidence" value="ECO:0007669"/>
    <property type="project" value="InterPro"/>
</dbReference>
<keyword evidence="1" id="KW-0808">Transferase</keyword>
<sequence>MFAVGVFLPYAYFGPSPHLFTSNSRLPVLPRRAHRIFRRRNPSSRSLLSLHRFDLLRCSSNPNSRVNADTCSHRGGLEIDADGILETGDLDLPVEICTTRALPPALSLEEGFDKIKQAVEELKSNPPCMTSGVLRFQVAVPPSTKALNWLCCQHQDRLVYPHFYLITRASSDPSLQLYLLGGALEVCGIGTAISVHGSSWALQGFSLISRYLSIDSPLIRAYGFLGINYNKVSSLMEEKLDSFDLFIPQVEVTEYKGCSLLAVTLVWDDYMSYKFTNAVHNLELYIHQMIKYVHRVNIYDEVFWMNHANGKLPLIAKKDAEMVYMNAEILARSAPRNTSLHKKKFPSSSQFYFRHALTTSIGTAMLMGSYGTNCLIKDCANINAVWASLIVEEFVRLGLTYFCIAPGSRSSPLAISACGHSHTTCYSCYDERSLAFHAVGYGKGSQKPAVIITSSGTAVSNLLPAVVEASHDFVPLLLLTADRPPELQDAGANQSIDQVNHFGKFVRFFNLPAATDQVPARMVLTTIDSAVHYATQVPHGPVHINCPFREPLEDSPREWRLDCLKGLNSWLSKKEPYTKYIKMQHLFIDSHHNGQVAEIIEIIQQAKRGLLLIGAMHKEDEIFAASVLVKHLSWPVVSDILSGLRLRRVLASFHEIESLFIDHMDHVLLSHSVRSWAQPDVVLQIGSRITSKRISQFLELCSPSSYVLVDEHPCRHDPSHIVTHRIQSTIIEFAQILRKYYFPKQTGTWNIFLKELNMMVAQEIVFQIHSESSLTEPYVAHVIGEVLKDDSALFIGNSMVIRDADMYGRGWLSPMSFDSKMMSNLDLLFQGLRVAGNRGASGIDGLLSTAVGFAVGCNKQVICLIGDVSFLHDTNGLAVLNQRVTRKPITVIVINNHGGGIFSLLPIAKRAQPDVLDKYFYTVHDVSIDRLCTAHSVKHLLVRTKTELHNALCKCQQQQTDCVIEVESSIEGNTYFHSIMSKFACQAANQTLKFLLGLPLSGSLNNDPFLSKIHKVEYSLYRVQLVTQLTSSQVKNDIKNFFHEGFVLRLYLDNATVGLGEVAPIEIHVEDLLDVEEQLKFMAHKLEGSEISFVPLLKGSFSQWIWGALGIPPSSLFPSVRCGIEMAILNAIAARQGSGFLDVISGYRSSSRETQLGAGVNGSKQIQICALVDHNGTPKEIADVVSQLVDEGFSTIKLKVARRENPVEDAEVIQVIRQKVGYEVKIRVDANRRWTYEEAMQFGSCVKCLDLQYIEEPVYQEVDIVKFCDESGLPVALDETIDNLSGDFLHELKKFVHPGIVAIVIKPSVVGGFERGSLIAKWAQLHKKMAVVSSAFESSISLSTYIQYACYLEEQNAEICRIKGRTLDAAIAHGLGTYCWLKEDVTSRGIDICIRPYSDRMVASVEDARNFIQCVQINKGSIQRNYAGEPIRSYHIKVDGDYFSCSFKLQEAGENIDNITIVYLHGFLGTSQDWIPIMKGVSATAHCISIDLPGHGESQVQLHMDKRSKQGMDLSVESVADILLKLISSITTGGVILVGYSMGARIALHMALKYKEKVMGAVIISGSPGLRDKTARKIRGAQDESRARFLVEHGLHSFLETWYSGSLWKSLRDHPHFSYIRSSRDRHNDIQGLAEILSSLSIGKQLSLWEDLRHLHTPLLFIVGEKDAKFRKIAQLMCSEIRSCSNDDPHQQQKLYDTIIVPDCGHAVHLENPLPDFGEIIEHTCYQLSHKRSQSWLGMSGVSGWIMIKGITELLTPVTSFILRSE</sequence>
<dbReference type="GO" id="GO:0046872">
    <property type="term" value="F:metal ion binding"/>
    <property type="evidence" value="ECO:0007669"/>
    <property type="project" value="UniProtKB-KW"/>
</dbReference>
<reference evidence="8 9" key="1">
    <citation type="submission" date="2022-12" db="EMBL/GenBank/DDBJ databases">
        <title>Chromosome-scale assembly of the Ensete ventricosum genome.</title>
        <authorList>
            <person name="Dussert Y."/>
            <person name="Stocks J."/>
            <person name="Wendawek A."/>
            <person name="Woldeyes F."/>
            <person name="Nichols R.A."/>
            <person name="Borrell J.S."/>
        </authorList>
    </citation>
    <scope>NUCLEOTIDE SEQUENCE [LARGE SCALE GENOMIC DNA]</scope>
    <source>
        <strain evidence="9">cv. Maze</strain>
        <tissue evidence="8">Seeds</tissue>
    </source>
</reference>
<evidence type="ECO:0000313" key="8">
    <source>
        <dbReference type="EMBL" id="KAJ8485004.1"/>
    </source>
</evidence>
<dbReference type="InterPro" id="IPR012001">
    <property type="entry name" value="Thiamin_PyroP_enz_TPP-bd_dom"/>
</dbReference>
<dbReference type="SFLD" id="SFLDG00180">
    <property type="entry name" value="muconate_cycloisomerase"/>
    <property type="match status" value="1"/>
</dbReference>
<dbReference type="Gene3D" id="3.40.50.970">
    <property type="match status" value="2"/>
</dbReference>
<comment type="caution">
    <text evidence="8">The sequence shown here is derived from an EMBL/GenBank/DDBJ whole genome shotgun (WGS) entry which is preliminary data.</text>
</comment>
<accession>A0AAV8QNF3</accession>
<dbReference type="Gene3D" id="3.20.20.120">
    <property type="entry name" value="Enolase-like C-terminal domain"/>
    <property type="match status" value="1"/>
</dbReference>
<dbReference type="Gene3D" id="3.40.50.1820">
    <property type="entry name" value="alpha/beta hydrolase"/>
    <property type="match status" value="1"/>
</dbReference>
<dbReference type="GO" id="GO:0070204">
    <property type="term" value="F:2-succinyl-5-enolpyruvyl-6-hydroxy-3-cyclohexene-1-carboxylic-acid synthase activity"/>
    <property type="evidence" value="ECO:0007669"/>
    <property type="project" value="InterPro"/>
</dbReference>
<dbReference type="Pfam" id="PF13378">
    <property type="entry name" value="MR_MLE_C"/>
    <property type="match status" value="1"/>
</dbReference>
<evidence type="ECO:0000256" key="5">
    <source>
        <dbReference type="ARBA" id="ARBA00023211"/>
    </source>
</evidence>
<evidence type="ECO:0000259" key="7">
    <source>
        <dbReference type="SMART" id="SM00922"/>
    </source>
</evidence>
<dbReference type="InterPro" id="IPR004433">
    <property type="entry name" value="MenaQ_synth_MenD"/>
</dbReference>
<dbReference type="SUPFAM" id="SSF52518">
    <property type="entry name" value="Thiamin diphosphate-binding fold (THDP-binding)"/>
    <property type="match status" value="2"/>
</dbReference>
<dbReference type="EMBL" id="JAQQAF010000005">
    <property type="protein sequence ID" value="KAJ8485004.1"/>
    <property type="molecule type" value="Genomic_DNA"/>
</dbReference>
<dbReference type="SMART" id="SM00922">
    <property type="entry name" value="MR_MLE"/>
    <property type="match status" value="1"/>
</dbReference>
<evidence type="ECO:0000313" key="9">
    <source>
        <dbReference type="Proteomes" id="UP001222027"/>
    </source>
</evidence>
<name>A0AAV8QNF3_ENSVE</name>
<keyword evidence="3" id="KW-0460">Magnesium</keyword>
<dbReference type="SUPFAM" id="SSF54826">
    <property type="entry name" value="Enolase N-terminal domain-like"/>
    <property type="match status" value="1"/>
</dbReference>